<evidence type="ECO:0000256" key="1">
    <source>
        <dbReference type="SAM" id="Coils"/>
    </source>
</evidence>
<dbReference type="Proteomes" id="UP000054248">
    <property type="component" value="Unassembled WGS sequence"/>
</dbReference>
<sequence>MPSPSKTNASADDMEDEIIEELDNFDKTVMARVRLARVSALYGATNAAQLPLNLSNQGIQPPQQQQQQQQSQLAFQSGTGLLTPNYTIQPQSQPSLAQQQVLGIVGAQDYTQSLIYQQALAEQQALARKLAQLERLQQAARLAAQDPFANLNSGRGFS</sequence>
<feature type="compositionally biased region" description="Low complexity" evidence="2">
    <location>
        <begin position="60"/>
        <end position="72"/>
    </location>
</feature>
<organism evidence="3 4">
    <name type="scientific">Tulasnella calospora MUT 4182</name>
    <dbReference type="NCBI Taxonomy" id="1051891"/>
    <lineage>
        <taxon>Eukaryota</taxon>
        <taxon>Fungi</taxon>
        <taxon>Dikarya</taxon>
        <taxon>Basidiomycota</taxon>
        <taxon>Agaricomycotina</taxon>
        <taxon>Agaricomycetes</taxon>
        <taxon>Cantharellales</taxon>
        <taxon>Tulasnellaceae</taxon>
        <taxon>Tulasnella</taxon>
    </lineage>
</organism>
<dbReference type="EMBL" id="KN822998">
    <property type="protein sequence ID" value="KIO28148.1"/>
    <property type="molecule type" value="Genomic_DNA"/>
</dbReference>
<feature type="region of interest" description="Disordered" evidence="2">
    <location>
        <begin position="54"/>
        <end position="74"/>
    </location>
</feature>
<evidence type="ECO:0000256" key="2">
    <source>
        <dbReference type="SAM" id="MobiDB-lite"/>
    </source>
</evidence>
<dbReference type="AlphaFoldDB" id="A0A0C3L323"/>
<feature type="coiled-coil region" evidence="1">
    <location>
        <begin position="116"/>
        <end position="146"/>
    </location>
</feature>
<keyword evidence="1" id="KW-0175">Coiled coil</keyword>
<accession>A0A0C3L323</accession>
<keyword evidence="4" id="KW-1185">Reference proteome</keyword>
<evidence type="ECO:0000313" key="3">
    <source>
        <dbReference type="EMBL" id="KIO28148.1"/>
    </source>
</evidence>
<dbReference type="HOGENOM" id="CLU_1670671_0_0_1"/>
<protein>
    <submittedName>
        <fullName evidence="3">Uncharacterized protein</fullName>
    </submittedName>
</protein>
<proteinExistence type="predicted"/>
<reference evidence="3 4" key="1">
    <citation type="submission" date="2014-04" db="EMBL/GenBank/DDBJ databases">
        <authorList>
            <consortium name="DOE Joint Genome Institute"/>
            <person name="Kuo A."/>
            <person name="Girlanda M."/>
            <person name="Perotto S."/>
            <person name="Kohler A."/>
            <person name="Nagy L.G."/>
            <person name="Floudas D."/>
            <person name="Copeland A."/>
            <person name="Barry K.W."/>
            <person name="Cichocki N."/>
            <person name="Veneault-Fourrey C."/>
            <person name="LaButti K."/>
            <person name="Lindquist E.A."/>
            <person name="Lipzen A."/>
            <person name="Lundell T."/>
            <person name="Morin E."/>
            <person name="Murat C."/>
            <person name="Sun H."/>
            <person name="Tunlid A."/>
            <person name="Henrissat B."/>
            <person name="Grigoriev I.V."/>
            <person name="Hibbett D.S."/>
            <person name="Martin F."/>
            <person name="Nordberg H.P."/>
            <person name="Cantor M.N."/>
            <person name="Hua S.X."/>
        </authorList>
    </citation>
    <scope>NUCLEOTIDE SEQUENCE [LARGE SCALE GENOMIC DNA]</scope>
    <source>
        <strain evidence="3 4">MUT 4182</strain>
    </source>
</reference>
<reference evidence="4" key="2">
    <citation type="submission" date="2015-01" db="EMBL/GenBank/DDBJ databases">
        <title>Evolutionary Origins and Diversification of the Mycorrhizal Mutualists.</title>
        <authorList>
            <consortium name="DOE Joint Genome Institute"/>
            <consortium name="Mycorrhizal Genomics Consortium"/>
            <person name="Kohler A."/>
            <person name="Kuo A."/>
            <person name="Nagy L.G."/>
            <person name="Floudas D."/>
            <person name="Copeland A."/>
            <person name="Barry K.W."/>
            <person name="Cichocki N."/>
            <person name="Veneault-Fourrey C."/>
            <person name="LaButti K."/>
            <person name="Lindquist E.A."/>
            <person name="Lipzen A."/>
            <person name="Lundell T."/>
            <person name="Morin E."/>
            <person name="Murat C."/>
            <person name="Riley R."/>
            <person name="Ohm R."/>
            <person name="Sun H."/>
            <person name="Tunlid A."/>
            <person name="Henrissat B."/>
            <person name="Grigoriev I.V."/>
            <person name="Hibbett D.S."/>
            <person name="Martin F."/>
        </authorList>
    </citation>
    <scope>NUCLEOTIDE SEQUENCE [LARGE SCALE GENOMIC DNA]</scope>
    <source>
        <strain evidence="4">MUT 4182</strain>
    </source>
</reference>
<evidence type="ECO:0000313" key="4">
    <source>
        <dbReference type="Proteomes" id="UP000054248"/>
    </source>
</evidence>
<name>A0A0C3L323_9AGAM</name>
<gene>
    <name evidence="3" type="ORF">M407DRAFT_6905</name>
</gene>